<comment type="caution">
    <text evidence="1">The sequence shown here is derived from an EMBL/GenBank/DDBJ whole genome shotgun (WGS) entry which is preliminary data.</text>
</comment>
<evidence type="ECO:0000313" key="1">
    <source>
        <dbReference type="EMBL" id="GMH85897.1"/>
    </source>
</evidence>
<dbReference type="Proteomes" id="UP001162640">
    <property type="component" value="Unassembled WGS sequence"/>
</dbReference>
<name>A0A9W7BDW6_9STRA</name>
<organism evidence="1 2">
    <name type="scientific">Triparma laevis f. inornata</name>
    <dbReference type="NCBI Taxonomy" id="1714386"/>
    <lineage>
        <taxon>Eukaryota</taxon>
        <taxon>Sar</taxon>
        <taxon>Stramenopiles</taxon>
        <taxon>Ochrophyta</taxon>
        <taxon>Bolidophyceae</taxon>
        <taxon>Parmales</taxon>
        <taxon>Triparmaceae</taxon>
        <taxon>Triparma</taxon>
    </lineage>
</organism>
<evidence type="ECO:0000313" key="2">
    <source>
        <dbReference type="Proteomes" id="UP001162640"/>
    </source>
</evidence>
<gene>
    <name evidence="1" type="ORF">TL16_g10375</name>
</gene>
<sequence>MKKIASWYLHPSEPLQIHPFATASAASTVPTFLNETDVTAPKGIVSVEEEDEQEERRQILATAAEMKKIASWYLHPSEPLETSPMASARCYFDRASAVEQETKENADDRAEALEAAKEMSKVVSWFTNPSQPVEVSPMASAHCTFSDKDMNSKEEADERAEILEDCKQLSKVASWFSNPSQVRNNGRQSD</sequence>
<reference evidence="2" key="1">
    <citation type="journal article" date="2023" name="Commun. Biol.">
        <title>Genome analysis of Parmales, the sister group of diatoms, reveals the evolutionary specialization of diatoms from phago-mixotrophs to photoautotrophs.</title>
        <authorList>
            <person name="Ban H."/>
            <person name="Sato S."/>
            <person name="Yoshikawa S."/>
            <person name="Yamada K."/>
            <person name="Nakamura Y."/>
            <person name="Ichinomiya M."/>
            <person name="Sato N."/>
            <person name="Blanc-Mathieu R."/>
            <person name="Endo H."/>
            <person name="Kuwata A."/>
            <person name="Ogata H."/>
        </authorList>
    </citation>
    <scope>NUCLEOTIDE SEQUENCE [LARGE SCALE GENOMIC DNA]</scope>
</reference>
<accession>A0A9W7BDW6</accession>
<dbReference type="AlphaFoldDB" id="A0A9W7BDW6"/>
<proteinExistence type="predicted"/>
<protein>
    <submittedName>
        <fullName evidence="1">Uncharacterized protein</fullName>
    </submittedName>
</protein>
<dbReference type="EMBL" id="BLQM01000366">
    <property type="protein sequence ID" value="GMH85897.1"/>
    <property type="molecule type" value="Genomic_DNA"/>
</dbReference>